<organism evidence="1">
    <name type="scientific">bioreactor metagenome</name>
    <dbReference type="NCBI Taxonomy" id="1076179"/>
    <lineage>
        <taxon>unclassified sequences</taxon>
        <taxon>metagenomes</taxon>
        <taxon>ecological metagenomes</taxon>
    </lineage>
</organism>
<dbReference type="AlphaFoldDB" id="A0A645IWM3"/>
<accession>A0A645IWM3</accession>
<proteinExistence type="predicted"/>
<name>A0A645IWM3_9ZZZZ</name>
<dbReference type="EMBL" id="VSSQ01125309">
    <property type="protein sequence ID" value="MPN55741.1"/>
    <property type="molecule type" value="Genomic_DNA"/>
</dbReference>
<comment type="caution">
    <text evidence="1">The sequence shown here is derived from an EMBL/GenBank/DDBJ whole genome shotgun (WGS) entry which is preliminary data.</text>
</comment>
<sequence length="66" mass="6983">MIIINTAIPIAFATDIGTATWKTSEAAALKGLANSKIRPMLNKTTNTPVTIPVITSGVLGFIRILM</sequence>
<protein>
    <submittedName>
        <fullName evidence="1">Uncharacterized protein</fullName>
    </submittedName>
</protein>
<reference evidence="1" key="1">
    <citation type="submission" date="2019-08" db="EMBL/GenBank/DDBJ databases">
        <authorList>
            <person name="Kucharzyk K."/>
            <person name="Murdoch R.W."/>
            <person name="Higgins S."/>
            <person name="Loffler F."/>
        </authorList>
    </citation>
    <scope>NUCLEOTIDE SEQUENCE</scope>
</reference>
<gene>
    <name evidence="1" type="ORF">SDC9_203425</name>
</gene>
<evidence type="ECO:0000313" key="1">
    <source>
        <dbReference type="EMBL" id="MPN55741.1"/>
    </source>
</evidence>